<sequence length="231" mass="24825">MITAVGQVTGIYRSQAQWQEAEERRLLHIADAAAARRKPVQTPPLRYTYDRQAESAARKMADVYSAAEALGSLPEAASAERRLAGGDAAAVHQELTELAGRYNRLASALDQAGGMIQPEVRLALQESLPSSALTGLGISLGEDGALAVHESKLQQLLQGDGASLAKSFRAAETGFTEAVRRLTEARPAELLERRSGPYRPDAGSAVERRKLNPYEQGLPVSFTGLLLDTFV</sequence>
<dbReference type="KEGG" id="pms:KNP414_03545"/>
<dbReference type="EMBL" id="CP002869">
    <property type="protein sequence ID" value="AEI42089.1"/>
    <property type="molecule type" value="Genomic_DNA"/>
</dbReference>
<gene>
    <name evidence="1" type="ordered locus">KNP414_03545</name>
</gene>
<dbReference type="Proteomes" id="UP000006620">
    <property type="component" value="Chromosome"/>
</dbReference>
<dbReference type="AlphaFoldDB" id="F8FBC2"/>
<dbReference type="PATRIC" id="fig|1036673.3.peg.3252"/>
<dbReference type="HOGENOM" id="CLU_1198825_0_0_9"/>
<organism evidence="1 2">
    <name type="scientific">Paenibacillus mucilaginosus (strain KNP414)</name>
    <dbReference type="NCBI Taxonomy" id="1036673"/>
    <lineage>
        <taxon>Bacteria</taxon>
        <taxon>Bacillati</taxon>
        <taxon>Bacillota</taxon>
        <taxon>Bacilli</taxon>
        <taxon>Bacillales</taxon>
        <taxon>Paenibacillaceae</taxon>
        <taxon>Paenibacillus</taxon>
    </lineage>
</organism>
<name>F8FBC2_PAEMK</name>
<dbReference type="RefSeq" id="WP_013917246.1">
    <property type="nucleotide sequence ID" value="NC_015690.1"/>
</dbReference>
<protein>
    <submittedName>
        <fullName evidence="1">Uncharacterized protein</fullName>
    </submittedName>
</protein>
<evidence type="ECO:0000313" key="1">
    <source>
        <dbReference type="EMBL" id="AEI42089.1"/>
    </source>
</evidence>
<reference evidence="1 2" key="2">
    <citation type="journal article" date="2013" name="Genome Announc.">
        <title>Genome Sequence of Growth-Improving Paenibacillus mucilaginosus Strain KNP414.</title>
        <authorList>
            <person name="Lu J.J."/>
            <person name="Wang J.F."/>
            <person name="Hu X.F."/>
        </authorList>
    </citation>
    <scope>NUCLEOTIDE SEQUENCE [LARGE SCALE GENOMIC DNA]</scope>
    <source>
        <strain evidence="1 2">KNP414</strain>
    </source>
</reference>
<proteinExistence type="predicted"/>
<accession>F8FBC2</accession>
<reference evidence="2" key="1">
    <citation type="submission" date="2011-06" db="EMBL/GenBank/DDBJ databases">
        <title>Complete genome sequence of Paenibacillus mucilaginosus KNP414.</title>
        <authorList>
            <person name="Wang J."/>
            <person name="Hu S."/>
            <person name="Hu X."/>
            <person name="Zhang B."/>
            <person name="Dong D."/>
            <person name="Zhang S."/>
            <person name="Zhao K."/>
            <person name="Wu D."/>
        </authorList>
    </citation>
    <scope>NUCLEOTIDE SEQUENCE [LARGE SCALE GENOMIC DNA]</scope>
    <source>
        <strain evidence="2">KNP414</strain>
    </source>
</reference>
<evidence type="ECO:0000313" key="2">
    <source>
        <dbReference type="Proteomes" id="UP000006620"/>
    </source>
</evidence>